<comment type="caution">
    <text evidence="2">The sequence shown here is derived from an EMBL/GenBank/DDBJ whole genome shotgun (WGS) entry which is preliminary data.</text>
</comment>
<organism evidence="2 3">
    <name type="scientific">Alteromonas sediminis</name>
    <dbReference type="NCBI Taxonomy" id="2259342"/>
    <lineage>
        <taxon>Bacteria</taxon>
        <taxon>Pseudomonadati</taxon>
        <taxon>Pseudomonadota</taxon>
        <taxon>Gammaproteobacteria</taxon>
        <taxon>Alteromonadales</taxon>
        <taxon>Alteromonadaceae</taxon>
        <taxon>Alteromonas/Salinimonas group</taxon>
        <taxon>Alteromonas</taxon>
    </lineage>
</organism>
<protein>
    <recommendedName>
        <fullName evidence="4">Prepilin-type N-terminal cleavage/methylation domain-containing protein</fullName>
    </recommendedName>
</protein>
<dbReference type="InterPro" id="IPR016419">
    <property type="entry name" value="Prepilin_Pept-dep_B_prd"/>
</dbReference>
<evidence type="ECO:0000313" key="2">
    <source>
        <dbReference type="EMBL" id="RPJ65617.1"/>
    </source>
</evidence>
<keyword evidence="1" id="KW-0812">Transmembrane</keyword>
<dbReference type="PIRSF" id="PIRSF004525">
    <property type="entry name" value="Pilin_peptidase-dep_B_prd"/>
    <property type="match status" value="1"/>
</dbReference>
<name>A0A3N5XXD6_9ALTE</name>
<dbReference type="OrthoDB" id="5296662at2"/>
<keyword evidence="1" id="KW-1133">Transmembrane helix</keyword>
<gene>
    <name evidence="2" type="ORF">DRW07_12385</name>
</gene>
<keyword evidence="1" id="KW-0472">Membrane</keyword>
<feature type="transmembrane region" description="Helical" evidence="1">
    <location>
        <begin position="13"/>
        <end position="39"/>
    </location>
</feature>
<dbReference type="Proteomes" id="UP000275281">
    <property type="component" value="Unassembled WGS sequence"/>
</dbReference>
<evidence type="ECO:0008006" key="4">
    <source>
        <dbReference type="Google" id="ProtNLM"/>
    </source>
</evidence>
<dbReference type="AlphaFoldDB" id="A0A3N5XXD6"/>
<evidence type="ECO:0000256" key="1">
    <source>
        <dbReference type="SAM" id="Phobius"/>
    </source>
</evidence>
<accession>A0A3N5XXD6</accession>
<reference evidence="2 3" key="1">
    <citation type="submission" date="2018-11" db="EMBL/GenBank/DDBJ databases">
        <authorList>
            <person name="Ye M.-Q."/>
            <person name="Du Z.-J."/>
        </authorList>
    </citation>
    <scope>NUCLEOTIDE SEQUENCE [LARGE SCALE GENOMIC DNA]</scope>
    <source>
        <strain evidence="2 3">U0105</strain>
    </source>
</reference>
<sequence length="208" mass="23126">MLVNRNGFTVIELAVTITLASLATTAMLSLLSSAALHFYKSQQYSRLINEVQLISMIIDRHVRYAGFDGKALAKHTLLTSTKSPFTDPITLGMKDKNGAFSCVEFVYDHDGDGMLPTKKSKEHFGYRLKGGSIEVPMGNATCIGGTWQDLTDPTFINIVNFTVIKNTPLFNATSKRSYLSFHLTAQLTHMPEVEITFAWLTPVWNDNV</sequence>
<keyword evidence="3" id="KW-1185">Reference proteome</keyword>
<evidence type="ECO:0000313" key="3">
    <source>
        <dbReference type="Proteomes" id="UP000275281"/>
    </source>
</evidence>
<dbReference type="EMBL" id="RPOK01000004">
    <property type="protein sequence ID" value="RPJ65617.1"/>
    <property type="molecule type" value="Genomic_DNA"/>
</dbReference>
<dbReference type="RefSeq" id="WP_124028249.1">
    <property type="nucleotide sequence ID" value="NZ_JBHRSN010000007.1"/>
</dbReference>
<proteinExistence type="predicted"/>